<evidence type="ECO:0000256" key="1">
    <source>
        <dbReference type="ARBA" id="ARBA00010219"/>
    </source>
</evidence>
<dbReference type="Proteomes" id="UP000318741">
    <property type="component" value="Chromosome"/>
</dbReference>
<reference evidence="5 6" key="1">
    <citation type="submission" date="2019-02" db="EMBL/GenBank/DDBJ databases">
        <title>Deep-cultivation of Planctomycetes and their phenomic and genomic characterization uncovers novel biology.</title>
        <authorList>
            <person name="Wiegand S."/>
            <person name="Jogler M."/>
            <person name="Boedeker C."/>
            <person name="Pinto D."/>
            <person name="Vollmers J."/>
            <person name="Rivas-Marin E."/>
            <person name="Kohn T."/>
            <person name="Peeters S.H."/>
            <person name="Heuer A."/>
            <person name="Rast P."/>
            <person name="Oberbeckmann S."/>
            <person name="Bunk B."/>
            <person name="Jeske O."/>
            <person name="Meyerdierks A."/>
            <person name="Storesund J.E."/>
            <person name="Kallscheuer N."/>
            <person name="Luecker S."/>
            <person name="Lage O.M."/>
            <person name="Pohl T."/>
            <person name="Merkel B.J."/>
            <person name="Hornburger P."/>
            <person name="Mueller R.-W."/>
            <person name="Bruemmer F."/>
            <person name="Labrenz M."/>
            <person name="Spormann A.M."/>
            <person name="Op den Camp H."/>
            <person name="Overmann J."/>
            <person name="Amann R."/>
            <person name="Jetten M.S.M."/>
            <person name="Mascher T."/>
            <person name="Medema M.H."/>
            <person name="Devos D.P."/>
            <person name="Kaster A.-K."/>
            <person name="Ovreas L."/>
            <person name="Rohde M."/>
            <person name="Galperin M.Y."/>
            <person name="Jogler C."/>
        </authorList>
    </citation>
    <scope>NUCLEOTIDE SEQUENCE [LARGE SCALE GENOMIC DNA]</scope>
    <source>
        <strain evidence="5 6">CA12</strain>
    </source>
</reference>
<feature type="active site" description="Proton acceptor" evidence="3">
    <location>
        <position position="233"/>
    </location>
</feature>
<dbReference type="NCBIfam" id="TIGR00652">
    <property type="entry name" value="DapF"/>
    <property type="match status" value="1"/>
</dbReference>
<dbReference type="GO" id="GO:0009089">
    <property type="term" value="P:lysine biosynthetic process via diaminopimelate"/>
    <property type="evidence" value="ECO:0007669"/>
    <property type="project" value="UniProtKB-UniRule"/>
</dbReference>
<comment type="catalytic activity">
    <reaction evidence="3">
        <text>(2S,6S)-2,6-diaminopimelate = meso-2,6-diaminopimelate</text>
        <dbReference type="Rhea" id="RHEA:15393"/>
        <dbReference type="ChEBI" id="CHEBI:57609"/>
        <dbReference type="ChEBI" id="CHEBI:57791"/>
        <dbReference type="EC" id="5.1.1.7"/>
    </reaction>
</comment>
<comment type="subcellular location">
    <subcellularLocation>
        <location evidence="3">Cytoplasm</location>
    </subcellularLocation>
</comment>
<dbReference type="Pfam" id="PF01678">
    <property type="entry name" value="DAP_epimerase"/>
    <property type="match status" value="2"/>
</dbReference>
<comment type="subunit">
    <text evidence="3">Homodimer.</text>
</comment>
<feature type="binding site" evidence="3">
    <location>
        <begin position="78"/>
        <end position="79"/>
    </location>
    <ligand>
        <name>substrate</name>
    </ligand>
</feature>
<dbReference type="GO" id="GO:0008837">
    <property type="term" value="F:diaminopimelate epimerase activity"/>
    <property type="evidence" value="ECO:0007669"/>
    <property type="project" value="UniProtKB-UniRule"/>
</dbReference>
<dbReference type="PANTHER" id="PTHR31689">
    <property type="entry name" value="DIAMINOPIMELATE EPIMERASE, CHLOROPLASTIC"/>
    <property type="match status" value="1"/>
</dbReference>
<proteinExistence type="inferred from homology"/>
<dbReference type="AlphaFoldDB" id="A0A517P815"/>
<evidence type="ECO:0000256" key="2">
    <source>
        <dbReference type="ARBA" id="ARBA00023235"/>
    </source>
</evidence>
<keyword evidence="3" id="KW-0457">Lysine biosynthesis</keyword>
<feature type="site" description="Could be important to modulate the pK values of the two catalytic cysteine residues" evidence="3">
    <location>
        <position position="172"/>
    </location>
</feature>
<comment type="pathway">
    <text evidence="3">Amino-acid biosynthesis; L-lysine biosynthesis via DAP pathway; DL-2,6-diaminopimelate from LL-2,6-diaminopimelate: step 1/1.</text>
</comment>
<comment type="function">
    <text evidence="3">Catalyzes the stereoinversion of LL-2,6-diaminopimelate (L,L-DAP) to meso-diaminopimelate (meso-DAP), a precursor of L-lysine and an essential component of the bacterial peptidoglycan.</text>
</comment>
<dbReference type="SUPFAM" id="SSF54506">
    <property type="entry name" value="Diaminopimelate epimerase-like"/>
    <property type="match status" value="2"/>
</dbReference>
<keyword evidence="3" id="KW-0028">Amino-acid biosynthesis</keyword>
<keyword evidence="3" id="KW-0963">Cytoplasm</keyword>
<dbReference type="UniPathway" id="UPA00034">
    <property type="reaction ID" value="UER00025"/>
</dbReference>
<feature type="active site" description="Proton donor" evidence="3">
    <location>
        <position position="77"/>
    </location>
</feature>
<dbReference type="RefSeq" id="WP_165700623.1">
    <property type="nucleotide sequence ID" value="NZ_CP036265.1"/>
</dbReference>
<dbReference type="EC" id="5.1.1.7" evidence="3 4"/>
<feature type="binding site" evidence="3">
    <location>
        <position position="170"/>
    </location>
    <ligand>
        <name>substrate</name>
    </ligand>
</feature>
<feature type="binding site" evidence="3">
    <location>
        <begin position="224"/>
        <end position="225"/>
    </location>
    <ligand>
        <name>substrate</name>
    </ligand>
</feature>
<dbReference type="KEGG" id="acaf:CA12_15870"/>
<comment type="similarity">
    <text evidence="1 3">Belongs to the diaminopimelate epimerase family.</text>
</comment>
<protein>
    <recommendedName>
        <fullName evidence="3 4">Diaminopimelate epimerase</fullName>
        <shortName evidence="3">DAP epimerase</shortName>
        <ecNumber evidence="3 4">5.1.1.7</ecNumber>
    </recommendedName>
    <alternativeName>
        <fullName evidence="3">PLP-independent amino acid racemase</fullName>
    </alternativeName>
</protein>
<name>A0A517P815_9PLAN</name>
<evidence type="ECO:0000256" key="4">
    <source>
        <dbReference type="NCBIfam" id="TIGR00652"/>
    </source>
</evidence>
<gene>
    <name evidence="3 5" type="primary">dapF</name>
    <name evidence="5" type="ORF">CA12_15870</name>
</gene>
<feature type="binding site" evidence="3">
    <location>
        <position position="68"/>
    </location>
    <ligand>
        <name>substrate</name>
    </ligand>
</feature>
<dbReference type="InterPro" id="IPR001653">
    <property type="entry name" value="DAP_epimerase_DapF"/>
</dbReference>
<dbReference type="GO" id="GO:0005829">
    <property type="term" value="C:cytosol"/>
    <property type="evidence" value="ECO:0007669"/>
    <property type="project" value="TreeGrafter"/>
</dbReference>
<keyword evidence="6" id="KW-1185">Reference proteome</keyword>
<comment type="caution">
    <text evidence="3">Lacks conserved residue(s) required for the propagation of feature annotation.</text>
</comment>
<feature type="site" description="Could be important to modulate the pK values of the two catalytic cysteine residues" evidence="3">
    <location>
        <position position="224"/>
    </location>
</feature>
<dbReference type="Gene3D" id="3.10.310.10">
    <property type="entry name" value="Diaminopimelate Epimerase, Chain A, domain 1"/>
    <property type="match status" value="2"/>
</dbReference>
<organism evidence="5 6">
    <name type="scientific">Alienimonas californiensis</name>
    <dbReference type="NCBI Taxonomy" id="2527989"/>
    <lineage>
        <taxon>Bacteria</taxon>
        <taxon>Pseudomonadati</taxon>
        <taxon>Planctomycetota</taxon>
        <taxon>Planctomycetia</taxon>
        <taxon>Planctomycetales</taxon>
        <taxon>Planctomycetaceae</taxon>
        <taxon>Alienimonas</taxon>
    </lineage>
</organism>
<dbReference type="EMBL" id="CP036265">
    <property type="protein sequence ID" value="QDT15502.1"/>
    <property type="molecule type" value="Genomic_DNA"/>
</dbReference>
<sequence>MHASSPVSLWHGVALWHGAGNTFALHDGLGGEPAPNPAAVCTETGVDGFVALTPPRTPGAAASLAFFNPDGAPADACGNGLRCAAACLDPHGTRGTITFDTPAGLRTATALAGRGGVVQVRVSMGKPRFRPPPDDPLAFAEFLPNQASTGDSGRPGLGTFGPPIRVDLGNPHAVFLVDEAPGDALVGALGPALQSHPLFAAGGGVNVGFAFVHRPDAITLRVFERGVGETASCGSGACAAVAAAIAVRRCVRQVIVAAPGGELTVDWPAGGEMFLTGPAAPLPLG</sequence>
<dbReference type="PANTHER" id="PTHR31689:SF0">
    <property type="entry name" value="DIAMINOPIMELATE EPIMERASE"/>
    <property type="match status" value="1"/>
</dbReference>
<accession>A0A517P815</accession>
<evidence type="ECO:0000256" key="3">
    <source>
        <dbReference type="HAMAP-Rule" id="MF_00197"/>
    </source>
</evidence>
<evidence type="ECO:0000313" key="6">
    <source>
        <dbReference type="Proteomes" id="UP000318741"/>
    </source>
</evidence>
<keyword evidence="2 3" id="KW-0413">Isomerase</keyword>
<evidence type="ECO:0000313" key="5">
    <source>
        <dbReference type="EMBL" id="QDT15502.1"/>
    </source>
</evidence>
<feature type="binding site" evidence="3">
    <location>
        <position position="21"/>
    </location>
    <ligand>
        <name>substrate</name>
    </ligand>
</feature>
<feature type="binding site" evidence="3">
    <location>
        <begin position="234"/>
        <end position="235"/>
    </location>
    <ligand>
        <name>substrate</name>
    </ligand>
</feature>
<feature type="binding site" evidence="3">
    <location>
        <position position="206"/>
    </location>
    <ligand>
        <name>substrate</name>
    </ligand>
</feature>
<dbReference type="HAMAP" id="MF_00197">
    <property type="entry name" value="DAP_epimerase"/>
    <property type="match status" value="1"/>
</dbReference>